<evidence type="ECO:0000256" key="1">
    <source>
        <dbReference type="ARBA" id="ARBA00022723"/>
    </source>
</evidence>
<keyword evidence="4" id="KW-0472">Membrane</keyword>
<evidence type="ECO:0000256" key="4">
    <source>
        <dbReference type="SAM" id="Phobius"/>
    </source>
</evidence>
<dbReference type="PRINTS" id="PR00092">
    <property type="entry name" value="TYROSINASE"/>
</dbReference>
<reference evidence="6 7" key="1">
    <citation type="submission" date="2014-02" db="EMBL/GenBank/DDBJ databases">
        <title>The genome sequence of the entomopathogenic fungus Metarhizium robertsii ARSEF 2575.</title>
        <authorList>
            <person name="Giuliano Garisto Donzelli B."/>
            <person name="Roe B.A."/>
            <person name="Macmil S.L."/>
            <person name="Krasnoff S.B."/>
            <person name="Gibson D.M."/>
        </authorList>
    </citation>
    <scope>NUCLEOTIDE SEQUENCE [LARGE SCALE GENOMIC DNA]</scope>
    <source>
        <strain evidence="6 7">ARSEF 2575</strain>
    </source>
</reference>
<dbReference type="AlphaFoldDB" id="A0A014PGS4"/>
<dbReference type="eggNOG" id="ENOG502QRET">
    <property type="taxonomic scope" value="Eukaryota"/>
</dbReference>
<protein>
    <submittedName>
        <fullName evidence="6">Tyrosinase family protein</fullName>
    </submittedName>
</protein>
<dbReference type="GO" id="GO:0046872">
    <property type="term" value="F:metal ion binding"/>
    <property type="evidence" value="ECO:0007669"/>
    <property type="project" value="UniProtKB-KW"/>
</dbReference>
<keyword evidence="2" id="KW-0186">Copper</keyword>
<feature type="domain" description="Tyrosinase copper-binding" evidence="5">
    <location>
        <begin position="243"/>
        <end position="254"/>
    </location>
</feature>
<evidence type="ECO:0000313" key="7">
    <source>
        <dbReference type="Proteomes" id="UP000030151"/>
    </source>
</evidence>
<evidence type="ECO:0000256" key="3">
    <source>
        <dbReference type="SAM" id="MobiDB-lite"/>
    </source>
</evidence>
<dbReference type="Pfam" id="PF00264">
    <property type="entry name" value="Tyrosinase"/>
    <property type="match status" value="1"/>
</dbReference>
<dbReference type="SUPFAM" id="SSF48056">
    <property type="entry name" value="Di-copper centre-containing domain"/>
    <property type="match status" value="1"/>
</dbReference>
<comment type="caution">
    <text evidence="6">The sequence shown here is derived from an EMBL/GenBank/DDBJ whole genome shotgun (WGS) entry which is preliminary data.</text>
</comment>
<accession>A0A014PGS4</accession>
<dbReference type="GO" id="GO:0016491">
    <property type="term" value="F:oxidoreductase activity"/>
    <property type="evidence" value="ECO:0007669"/>
    <property type="project" value="InterPro"/>
</dbReference>
<proteinExistence type="predicted"/>
<dbReference type="InterPro" id="IPR050316">
    <property type="entry name" value="Tyrosinase/Hemocyanin"/>
</dbReference>
<dbReference type="HOGENOM" id="CLU_035914_2_2_1"/>
<dbReference type="Gene3D" id="1.10.1280.10">
    <property type="entry name" value="Di-copper center containing domain from catechol oxidase"/>
    <property type="match status" value="1"/>
</dbReference>
<name>A0A014PGS4_9HYPO</name>
<keyword evidence="1" id="KW-0479">Metal-binding</keyword>
<dbReference type="PANTHER" id="PTHR11474">
    <property type="entry name" value="TYROSINASE FAMILY MEMBER"/>
    <property type="match status" value="1"/>
</dbReference>
<dbReference type="InterPro" id="IPR008922">
    <property type="entry name" value="Di-copper_centre_dom_sf"/>
</dbReference>
<dbReference type="EMBL" id="JELW01000155">
    <property type="protein sequence ID" value="EXU94774.1"/>
    <property type="molecule type" value="Genomic_DNA"/>
</dbReference>
<feature type="transmembrane region" description="Helical" evidence="4">
    <location>
        <begin position="51"/>
        <end position="72"/>
    </location>
</feature>
<evidence type="ECO:0000256" key="2">
    <source>
        <dbReference type="ARBA" id="ARBA00023008"/>
    </source>
</evidence>
<evidence type="ECO:0000259" key="5">
    <source>
        <dbReference type="PROSITE" id="PS00498"/>
    </source>
</evidence>
<gene>
    <name evidence="6" type="ORF">X797_012146</name>
</gene>
<dbReference type="InterPro" id="IPR002227">
    <property type="entry name" value="Tyrosinase_Cu-bd"/>
</dbReference>
<dbReference type="PROSITE" id="PS00498">
    <property type="entry name" value="TYROSINASE_2"/>
    <property type="match status" value="1"/>
</dbReference>
<feature type="region of interest" description="Disordered" evidence="3">
    <location>
        <begin position="1"/>
        <end position="22"/>
    </location>
</feature>
<evidence type="ECO:0000313" key="6">
    <source>
        <dbReference type="EMBL" id="EXU94774.1"/>
    </source>
</evidence>
<keyword evidence="4" id="KW-0812">Transmembrane</keyword>
<sequence>MAPHKYNLLRSPRPGESSDEEDKVGLAVSNDAELDVVKQSTSSRYVGYRTVFISLGASILTAALLIVILVFGQASVPVCLSQRTRLHNTAMFLPYHRYLIYLYEKSLQDLCQCKDILPYWDWGLDWEDPTKSAIWDPVTGFGGDGDPEGPASVGWGSCVKDGPFADYEVLFYDFIPKLHCLSRGFGRYYKKPFPGDAFAPAAIQEVLDQLTFWNFTNAIELGPHDAIPNNICGDFFFLEAPNDPVFFLHHANLDRLWWTWQQKTQERIWEYNGLGNSSTFQSASLEDVLHMEGLGPDVKVRDVMHTNFGMFCYGY</sequence>
<organism evidence="6 7">
    <name type="scientific">Metarhizium robertsii</name>
    <dbReference type="NCBI Taxonomy" id="568076"/>
    <lineage>
        <taxon>Eukaryota</taxon>
        <taxon>Fungi</taxon>
        <taxon>Dikarya</taxon>
        <taxon>Ascomycota</taxon>
        <taxon>Pezizomycotina</taxon>
        <taxon>Sordariomycetes</taxon>
        <taxon>Hypocreomycetidae</taxon>
        <taxon>Hypocreales</taxon>
        <taxon>Clavicipitaceae</taxon>
        <taxon>Metarhizium</taxon>
    </lineage>
</organism>
<dbReference type="Proteomes" id="UP000030151">
    <property type="component" value="Unassembled WGS sequence"/>
</dbReference>
<keyword evidence="4" id="KW-1133">Transmembrane helix</keyword>
<dbReference type="PANTHER" id="PTHR11474:SF126">
    <property type="entry name" value="TYROSINASE-LIKE PROTEIN TYR-1-RELATED"/>
    <property type="match status" value="1"/>
</dbReference>